<feature type="compositionally biased region" description="Basic and acidic residues" evidence="1">
    <location>
        <begin position="1"/>
        <end position="14"/>
    </location>
</feature>
<accession>A0A101TPH4</accession>
<protein>
    <submittedName>
        <fullName evidence="2">Uncharacterized protein</fullName>
    </submittedName>
</protein>
<name>A0A101TPH4_9ACTN</name>
<gene>
    <name evidence="2" type="ORF">AQJ67_33000</name>
</gene>
<dbReference type="EMBL" id="LMWY01000044">
    <property type="protein sequence ID" value="KUN96077.1"/>
    <property type="molecule type" value="Genomic_DNA"/>
</dbReference>
<dbReference type="RefSeq" id="WP_062723035.1">
    <property type="nucleotide sequence ID" value="NZ_KQ948936.1"/>
</dbReference>
<evidence type="ECO:0000256" key="1">
    <source>
        <dbReference type="SAM" id="MobiDB-lite"/>
    </source>
</evidence>
<dbReference type="Proteomes" id="UP000053429">
    <property type="component" value="Unassembled WGS sequence"/>
</dbReference>
<reference evidence="2 3" key="1">
    <citation type="submission" date="2015-10" db="EMBL/GenBank/DDBJ databases">
        <title>Draft genome sequence of Streptomyces caeruleatus NRRL B-24802, type strain for the species Streptomyces caeruleatus.</title>
        <authorList>
            <person name="Ruckert C."/>
            <person name="Winkler A."/>
            <person name="Kalinowski J."/>
            <person name="Kampfer P."/>
            <person name="Glaeser S."/>
        </authorList>
    </citation>
    <scope>NUCLEOTIDE SEQUENCE [LARGE SCALE GENOMIC DNA]</scope>
    <source>
        <strain evidence="2 3">NRRL B-24802</strain>
    </source>
</reference>
<dbReference type="OrthoDB" id="3871167at2"/>
<organism evidence="2 3">
    <name type="scientific">Streptomyces caeruleatus</name>
    <dbReference type="NCBI Taxonomy" id="661399"/>
    <lineage>
        <taxon>Bacteria</taxon>
        <taxon>Bacillati</taxon>
        <taxon>Actinomycetota</taxon>
        <taxon>Actinomycetes</taxon>
        <taxon>Kitasatosporales</taxon>
        <taxon>Streptomycetaceae</taxon>
        <taxon>Streptomyces</taxon>
    </lineage>
</organism>
<evidence type="ECO:0000313" key="3">
    <source>
        <dbReference type="Proteomes" id="UP000053429"/>
    </source>
</evidence>
<feature type="region of interest" description="Disordered" evidence="1">
    <location>
        <begin position="1"/>
        <end position="21"/>
    </location>
</feature>
<evidence type="ECO:0000313" key="2">
    <source>
        <dbReference type="EMBL" id="KUN96077.1"/>
    </source>
</evidence>
<dbReference type="AlphaFoldDB" id="A0A101TPH4"/>
<dbReference type="STRING" id="661399.AQJ67_33000"/>
<sequence length="138" mass="15618">MDSARDSSDKRVDDSEFLEMTQQDPAQAKILRQSLEHLASGLGGNALKEMAQEVLSGRMGLREAANVSAYAEEAVQQSAPLAEKWAAMSDRERDELAADGEHRLEEQRRQLEEERRRAESENRSDTKSRHDGRGWSLY</sequence>
<proteinExistence type="predicted"/>
<feature type="region of interest" description="Disordered" evidence="1">
    <location>
        <begin position="87"/>
        <end position="138"/>
    </location>
</feature>
<keyword evidence="3" id="KW-1185">Reference proteome</keyword>
<feature type="compositionally biased region" description="Basic and acidic residues" evidence="1">
    <location>
        <begin position="89"/>
        <end position="138"/>
    </location>
</feature>
<comment type="caution">
    <text evidence="2">The sequence shown here is derived from an EMBL/GenBank/DDBJ whole genome shotgun (WGS) entry which is preliminary data.</text>
</comment>